<dbReference type="InterPro" id="IPR020846">
    <property type="entry name" value="MFS_dom"/>
</dbReference>
<feature type="domain" description="Major facilitator superfamily (MFS) profile" evidence="7">
    <location>
        <begin position="42"/>
        <end position="459"/>
    </location>
</feature>
<organism evidence="8 9">
    <name type="scientific">Candidatus Marsarchaeota G2 archaeon ECH_B_2</name>
    <dbReference type="NCBI Taxonomy" id="1978160"/>
    <lineage>
        <taxon>Archaea</taxon>
        <taxon>Candidatus Marsarchaeota</taxon>
        <taxon>Candidatus Marsarchaeota group 2</taxon>
    </lineage>
</organism>
<keyword evidence="2" id="KW-0813">Transport</keyword>
<reference evidence="8 9" key="1">
    <citation type="submission" date="2017-04" db="EMBL/GenBank/DDBJ databases">
        <title>Novel microbial lineages endemic to geothermal iron-oxide mats fill important gaps in the evolutionary history of Archaea.</title>
        <authorList>
            <person name="Jay Z.J."/>
            <person name="Beam J.P."/>
            <person name="Dlakic M."/>
            <person name="Rusch D.B."/>
            <person name="Kozubal M.A."/>
            <person name="Inskeep W.P."/>
        </authorList>
    </citation>
    <scope>NUCLEOTIDE SEQUENCE [LARGE SCALE GENOMIC DNA]</scope>
    <source>
        <strain evidence="8">ECH_B_2</strain>
    </source>
</reference>
<dbReference type="PANTHER" id="PTHR23511">
    <property type="entry name" value="SYNAPTIC VESICLE GLYCOPROTEIN 2"/>
    <property type="match status" value="1"/>
</dbReference>
<keyword evidence="3 6" id="KW-0812">Transmembrane</keyword>
<dbReference type="Gene3D" id="1.20.1250.20">
    <property type="entry name" value="MFS general substrate transporter like domains"/>
    <property type="match status" value="1"/>
</dbReference>
<dbReference type="GO" id="GO:0022857">
    <property type="term" value="F:transmembrane transporter activity"/>
    <property type="evidence" value="ECO:0007669"/>
    <property type="project" value="InterPro"/>
</dbReference>
<feature type="transmembrane region" description="Helical" evidence="6">
    <location>
        <begin position="75"/>
        <end position="96"/>
    </location>
</feature>
<dbReference type="Proteomes" id="UP000241284">
    <property type="component" value="Unassembled WGS sequence"/>
</dbReference>
<feature type="transmembrane region" description="Helical" evidence="6">
    <location>
        <begin position="196"/>
        <end position="214"/>
    </location>
</feature>
<dbReference type="PROSITE" id="PS00216">
    <property type="entry name" value="SUGAR_TRANSPORT_1"/>
    <property type="match status" value="1"/>
</dbReference>
<feature type="transmembrane region" description="Helical" evidence="6">
    <location>
        <begin position="166"/>
        <end position="190"/>
    </location>
</feature>
<evidence type="ECO:0000256" key="2">
    <source>
        <dbReference type="ARBA" id="ARBA00022448"/>
    </source>
</evidence>
<dbReference type="AlphaFoldDB" id="A0A2R6B6G4"/>
<evidence type="ECO:0000256" key="1">
    <source>
        <dbReference type="ARBA" id="ARBA00004141"/>
    </source>
</evidence>
<feature type="transmembrane region" description="Helical" evidence="6">
    <location>
        <begin position="411"/>
        <end position="430"/>
    </location>
</feature>
<feature type="transmembrane region" description="Helical" evidence="6">
    <location>
        <begin position="108"/>
        <end position="127"/>
    </location>
</feature>
<dbReference type="InterPro" id="IPR011701">
    <property type="entry name" value="MFS"/>
</dbReference>
<name>A0A2R6B6G4_9ARCH</name>
<dbReference type="SUPFAM" id="SSF103473">
    <property type="entry name" value="MFS general substrate transporter"/>
    <property type="match status" value="1"/>
</dbReference>
<evidence type="ECO:0000313" key="8">
    <source>
        <dbReference type="EMBL" id="PSN94241.1"/>
    </source>
</evidence>
<dbReference type="PROSITE" id="PS50850">
    <property type="entry name" value="MFS"/>
    <property type="match status" value="1"/>
</dbReference>
<dbReference type="GO" id="GO:0016020">
    <property type="term" value="C:membrane"/>
    <property type="evidence" value="ECO:0007669"/>
    <property type="project" value="UniProtKB-SubCell"/>
</dbReference>
<evidence type="ECO:0000313" key="9">
    <source>
        <dbReference type="Proteomes" id="UP000241284"/>
    </source>
</evidence>
<sequence length="467" mass="51073">MLSMGSIPNSDLKSKWKNQAELTQEVVARLERLPFSSFQLLVVLAAGFSAFFDYYDFSTMSFTIAPVQQAFGLSSFGVSLLLSMTFIGAFFGGIIAGRLADLFGRRRWFLITLLMVALGSLLTGLSTNYYEMVASRFITGFGVTGDYAVVEAYISELLPSRVRAKAMGIIVGVASSAFLFTALMGVYLLRVLPLSGWRYIFFIGSAIAIAVWFVRRLVPESPRFYLDRGMPEEAMQTLEEIERKTQKGAGRELPQPTPISLTQSARGAGIGELFGSKYRWRTIHSALAYVFDSMGFYGFVTFLPLILVARHFTIVNSLSYIAVADIGTIIGGFGLFFVGDRIQRKDVMALSGLIIAASTFILAYAVSPVFVMLFGFISSFFDQLSYGALSIYLGEIFPTRLRTSGAGLTNALARLVSVAGIFYLGVALAGKPSLQLVFIASSWLVFSAIIGLGGVRVNKRMLEEVSP</sequence>
<evidence type="ECO:0000256" key="4">
    <source>
        <dbReference type="ARBA" id="ARBA00022989"/>
    </source>
</evidence>
<accession>A0A2R6B6G4</accession>
<feature type="transmembrane region" description="Helical" evidence="6">
    <location>
        <begin position="436"/>
        <end position="455"/>
    </location>
</feature>
<dbReference type="EMBL" id="NEXH01000028">
    <property type="protein sequence ID" value="PSN94241.1"/>
    <property type="molecule type" value="Genomic_DNA"/>
</dbReference>
<feature type="transmembrane region" description="Helical" evidence="6">
    <location>
        <begin position="318"/>
        <end position="338"/>
    </location>
</feature>
<evidence type="ECO:0000256" key="3">
    <source>
        <dbReference type="ARBA" id="ARBA00022692"/>
    </source>
</evidence>
<evidence type="ECO:0000259" key="7">
    <source>
        <dbReference type="PROSITE" id="PS50850"/>
    </source>
</evidence>
<comment type="caution">
    <text evidence="8">The sequence shown here is derived from an EMBL/GenBank/DDBJ whole genome shotgun (WGS) entry which is preliminary data.</text>
</comment>
<keyword evidence="4 6" id="KW-1133">Transmembrane helix</keyword>
<proteinExistence type="predicted"/>
<dbReference type="CDD" id="cd17316">
    <property type="entry name" value="MFS_SV2_like"/>
    <property type="match status" value="1"/>
</dbReference>
<protein>
    <recommendedName>
        <fullName evidence="7">Major facilitator superfamily (MFS) profile domain-containing protein</fullName>
    </recommendedName>
</protein>
<keyword evidence="5 6" id="KW-0472">Membrane</keyword>
<evidence type="ECO:0000256" key="6">
    <source>
        <dbReference type="SAM" id="Phobius"/>
    </source>
</evidence>
<dbReference type="InterPro" id="IPR005829">
    <property type="entry name" value="Sugar_transporter_CS"/>
</dbReference>
<dbReference type="InterPro" id="IPR036259">
    <property type="entry name" value="MFS_trans_sf"/>
</dbReference>
<comment type="subcellular location">
    <subcellularLocation>
        <location evidence="1">Membrane</location>
        <topology evidence="1">Multi-pass membrane protein</topology>
    </subcellularLocation>
</comment>
<evidence type="ECO:0000256" key="5">
    <source>
        <dbReference type="ARBA" id="ARBA00023136"/>
    </source>
</evidence>
<gene>
    <name evidence="8" type="ORF">B9Q06_09730</name>
</gene>
<feature type="transmembrane region" description="Helical" evidence="6">
    <location>
        <begin position="350"/>
        <end position="377"/>
    </location>
</feature>
<feature type="transmembrane region" description="Helical" evidence="6">
    <location>
        <begin position="38"/>
        <end position="55"/>
    </location>
</feature>
<feature type="transmembrane region" description="Helical" evidence="6">
    <location>
        <begin position="286"/>
        <end position="306"/>
    </location>
</feature>
<dbReference type="Pfam" id="PF07690">
    <property type="entry name" value="MFS_1"/>
    <property type="match status" value="1"/>
</dbReference>